<reference evidence="2" key="1">
    <citation type="submission" date="2023-07" db="EMBL/GenBank/DDBJ databases">
        <authorList>
            <consortium name="CYATHOMIX"/>
        </authorList>
    </citation>
    <scope>NUCLEOTIDE SEQUENCE</scope>
    <source>
        <strain evidence="2">N/A</strain>
    </source>
</reference>
<evidence type="ECO:0000313" key="3">
    <source>
        <dbReference type="Proteomes" id="UP001176961"/>
    </source>
</evidence>
<evidence type="ECO:0000256" key="1">
    <source>
        <dbReference type="SAM" id="MobiDB-lite"/>
    </source>
</evidence>
<organism evidence="2 3">
    <name type="scientific">Cylicocyclus nassatus</name>
    <name type="common">Nematode worm</name>
    <dbReference type="NCBI Taxonomy" id="53992"/>
    <lineage>
        <taxon>Eukaryota</taxon>
        <taxon>Metazoa</taxon>
        <taxon>Ecdysozoa</taxon>
        <taxon>Nematoda</taxon>
        <taxon>Chromadorea</taxon>
        <taxon>Rhabditida</taxon>
        <taxon>Rhabditina</taxon>
        <taxon>Rhabditomorpha</taxon>
        <taxon>Strongyloidea</taxon>
        <taxon>Strongylidae</taxon>
        <taxon>Cylicocyclus</taxon>
    </lineage>
</organism>
<gene>
    <name evidence="2" type="ORF">CYNAS_LOCUS12226</name>
</gene>
<feature type="compositionally biased region" description="Polar residues" evidence="1">
    <location>
        <begin position="1"/>
        <end position="16"/>
    </location>
</feature>
<sequence length="71" mass="8360">MTISSPSDIETTSQNPIWKKGHRKPRHTHLPFQVLLQLVCLYTLHLHRQRRNCHGSKSTKLAVERKQEFSK</sequence>
<comment type="caution">
    <text evidence="2">The sequence shown here is derived from an EMBL/GenBank/DDBJ whole genome shotgun (WGS) entry which is preliminary data.</text>
</comment>
<dbReference type="AlphaFoldDB" id="A0AA36M705"/>
<dbReference type="Proteomes" id="UP001176961">
    <property type="component" value="Unassembled WGS sequence"/>
</dbReference>
<protein>
    <submittedName>
        <fullName evidence="2">Uncharacterized protein</fullName>
    </submittedName>
</protein>
<feature type="region of interest" description="Disordered" evidence="1">
    <location>
        <begin position="1"/>
        <end position="24"/>
    </location>
</feature>
<evidence type="ECO:0000313" key="2">
    <source>
        <dbReference type="EMBL" id="CAJ0600243.1"/>
    </source>
</evidence>
<accession>A0AA36M705</accession>
<dbReference type="EMBL" id="CATQJL010000223">
    <property type="protein sequence ID" value="CAJ0600243.1"/>
    <property type="molecule type" value="Genomic_DNA"/>
</dbReference>
<name>A0AA36M705_CYLNA</name>
<proteinExistence type="predicted"/>
<keyword evidence="3" id="KW-1185">Reference proteome</keyword>